<dbReference type="AlphaFoldDB" id="A0A8H8CEP2"/>
<name>A0A8H8CEP2_PSICU</name>
<organism evidence="3">
    <name type="scientific">Psilocybe cubensis</name>
    <name type="common">Psychedelic mushroom</name>
    <name type="synonym">Stropharia cubensis</name>
    <dbReference type="NCBI Taxonomy" id="181762"/>
    <lineage>
        <taxon>Eukaryota</taxon>
        <taxon>Fungi</taxon>
        <taxon>Dikarya</taxon>
        <taxon>Basidiomycota</taxon>
        <taxon>Agaricomycotina</taxon>
        <taxon>Agaricomycetes</taxon>
        <taxon>Agaricomycetidae</taxon>
        <taxon>Agaricales</taxon>
        <taxon>Agaricineae</taxon>
        <taxon>Strophariaceae</taxon>
        <taxon>Psilocybe</taxon>
    </lineage>
</organism>
<feature type="region of interest" description="Disordered" evidence="2">
    <location>
        <begin position="95"/>
        <end position="141"/>
    </location>
</feature>
<sequence>MQFSSLKNYVFSLVHKLQRMFRTSSDSQAYLYPELYFGSHLAPKRGDDGVARGEGISYEETTFGDVRKWIPPAGTQRPQWMTTLPLFRTTRRRHRRFHKSEVPEQIQSDAELPPSSTTSLHHPSSPQNSHRQLSSNTSSSSPHLSSCHYLLKEGDALDTVTCARNGPRRSEVCMRSLDFKSEATGDSTNVTQEQPSVYQIAVLANTLHGLQSQYHLWDANRYHFSGMLYTILKELYHPRETVMRVRDGIWKRTGIPLFSPPPIETILSIIDDYRVDLENFEAEVQERHNKKQVEAEVRAEQAEARVKALEEELKAYKNAQK</sequence>
<feature type="coiled-coil region" evidence="1">
    <location>
        <begin position="270"/>
        <end position="319"/>
    </location>
</feature>
<evidence type="ECO:0000256" key="2">
    <source>
        <dbReference type="SAM" id="MobiDB-lite"/>
    </source>
</evidence>
<dbReference type="EMBL" id="JAFIQS010000017">
    <property type="protein sequence ID" value="KAG5162798.1"/>
    <property type="molecule type" value="Genomic_DNA"/>
</dbReference>
<gene>
    <name evidence="3" type="ORF">JR316_012182</name>
</gene>
<evidence type="ECO:0000256" key="1">
    <source>
        <dbReference type="SAM" id="Coils"/>
    </source>
</evidence>
<proteinExistence type="predicted"/>
<protein>
    <submittedName>
        <fullName evidence="3">Uncharacterized protein</fullName>
    </submittedName>
</protein>
<comment type="caution">
    <text evidence="3">The sequence shown here is derived from an EMBL/GenBank/DDBJ whole genome shotgun (WGS) entry which is preliminary data.</text>
</comment>
<feature type="compositionally biased region" description="Low complexity" evidence="2">
    <location>
        <begin position="112"/>
        <end position="141"/>
    </location>
</feature>
<accession>A0A8H8CEP2</accession>
<evidence type="ECO:0000313" key="3">
    <source>
        <dbReference type="EMBL" id="KAG5162798.1"/>
    </source>
</evidence>
<reference evidence="3" key="1">
    <citation type="submission" date="2021-02" db="EMBL/GenBank/DDBJ databases">
        <title>Psilocybe cubensis genome.</title>
        <authorList>
            <person name="Mckernan K.J."/>
            <person name="Crawford S."/>
            <person name="Trippe A."/>
            <person name="Kane L.T."/>
            <person name="Mclaughlin S."/>
        </authorList>
    </citation>
    <scope>NUCLEOTIDE SEQUENCE [LARGE SCALE GENOMIC DNA]</scope>
    <source>
        <strain evidence="3">MGC-MH-2018</strain>
    </source>
</reference>
<keyword evidence="1" id="KW-0175">Coiled coil</keyword>